<keyword evidence="2 4" id="KW-0274">FAD</keyword>
<dbReference type="Gene3D" id="1.10.579.10">
    <property type="entry name" value="DNA Cyclobutane Dipyrimidine Photolyase, subunit A, domain 3"/>
    <property type="match status" value="1"/>
</dbReference>
<keyword evidence="9" id="KW-1185">Reference proteome</keyword>
<dbReference type="InterPro" id="IPR005101">
    <property type="entry name" value="Cryptochr/Photolyase_FAD-bd"/>
</dbReference>
<feature type="binding site" evidence="4">
    <location>
        <position position="241"/>
    </location>
    <ligand>
        <name>FAD</name>
        <dbReference type="ChEBI" id="CHEBI:57692"/>
    </ligand>
</feature>
<dbReference type="Pfam" id="PF03441">
    <property type="entry name" value="FAD_binding_7"/>
    <property type="match status" value="1"/>
</dbReference>
<dbReference type="PROSITE" id="PS00691">
    <property type="entry name" value="DNA_PHOTOLYASES_1_2"/>
    <property type="match status" value="1"/>
</dbReference>
<dbReference type="SUPFAM" id="SSF52425">
    <property type="entry name" value="Cryptochrome/photolyase, N-terminal domain"/>
    <property type="match status" value="1"/>
</dbReference>
<dbReference type="RefSeq" id="WP_138926030.1">
    <property type="nucleotide sequence ID" value="NZ_CP034412.1"/>
</dbReference>
<dbReference type="PRINTS" id="PR00147">
    <property type="entry name" value="DNAPHOTLYASE"/>
</dbReference>
<dbReference type="InterPro" id="IPR002081">
    <property type="entry name" value="Cryptochrome/DNA_photolyase_1"/>
</dbReference>
<organism evidence="8 9">
    <name type="scientific">Glutamicibacter creatinolyticus</name>
    <dbReference type="NCBI Taxonomy" id="162496"/>
    <lineage>
        <taxon>Bacteria</taxon>
        <taxon>Bacillati</taxon>
        <taxon>Actinomycetota</taxon>
        <taxon>Actinomycetes</taxon>
        <taxon>Micrococcales</taxon>
        <taxon>Micrococcaceae</taxon>
        <taxon>Glutamicibacter</taxon>
    </lineage>
</organism>
<dbReference type="Gene3D" id="1.25.40.80">
    <property type="match status" value="1"/>
</dbReference>
<dbReference type="PROSITE" id="PS51645">
    <property type="entry name" value="PHR_CRY_ALPHA_BETA"/>
    <property type="match status" value="1"/>
</dbReference>
<dbReference type="AlphaFoldDB" id="A0A5B7WUG0"/>
<name>A0A5B7WUG0_9MICC</name>
<feature type="binding site" evidence="4">
    <location>
        <begin position="396"/>
        <end position="398"/>
    </location>
    <ligand>
        <name>FAD</name>
        <dbReference type="ChEBI" id="CHEBI:57692"/>
    </ligand>
</feature>
<evidence type="ECO:0000256" key="2">
    <source>
        <dbReference type="ARBA" id="ARBA00022827"/>
    </source>
</evidence>
<evidence type="ECO:0000259" key="7">
    <source>
        <dbReference type="PROSITE" id="PS51645"/>
    </source>
</evidence>
<dbReference type="Proteomes" id="UP000307000">
    <property type="component" value="Chromosome"/>
</dbReference>
<evidence type="ECO:0000256" key="3">
    <source>
        <dbReference type="ARBA" id="ARBA00022991"/>
    </source>
</evidence>
<dbReference type="SUPFAM" id="SSF48173">
    <property type="entry name" value="Cryptochrome/photolyase FAD-binding domain"/>
    <property type="match status" value="1"/>
</dbReference>
<dbReference type="Gene3D" id="3.40.50.620">
    <property type="entry name" value="HUPs"/>
    <property type="match status" value="1"/>
</dbReference>
<dbReference type="InterPro" id="IPR036134">
    <property type="entry name" value="Crypto/Photolyase_FAD-like_sf"/>
</dbReference>
<feature type="site" description="Electron transfer via tryptophanyl radical" evidence="5">
    <location>
        <position position="406"/>
    </location>
</feature>
<feature type="domain" description="Photolyase/cryptochrome alpha/beta" evidence="7">
    <location>
        <begin position="18"/>
        <end position="146"/>
    </location>
</feature>
<feature type="site" description="Electron transfer via tryptophanyl radical" evidence="5">
    <location>
        <position position="383"/>
    </location>
</feature>
<dbReference type="InterPro" id="IPR014729">
    <property type="entry name" value="Rossmann-like_a/b/a_fold"/>
</dbReference>
<dbReference type="GO" id="GO:0071949">
    <property type="term" value="F:FAD binding"/>
    <property type="evidence" value="ECO:0007669"/>
    <property type="project" value="TreeGrafter"/>
</dbReference>
<gene>
    <name evidence="8" type="ORF">GcLGCM259_1139</name>
</gene>
<dbReference type="InterPro" id="IPR018394">
    <property type="entry name" value="DNA_photolyase_1_CS_C"/>
</dbReference>
<sequence length="472" mass="53453">MNDRQEPNTPRDLAAVQAVNLVWFRDDLRTEDHPALSAAMGQGPTVGVYILDEQTSGIRPLGGAAKWWLHHALLDLHASLEALGVPLLVFRGEPSRVFERLASQLAVNQVHWNRRYALAERELDTRIKSWLGEQGIEATSHAAWLLAEPWHILNNQGGAYQIFAAFYRRIQEAQLRVPLPAPGAQAPFTPPSGLEDCPVAELDLLPTHPDWGGKLAAAWQPGERPAQERLDYVISEVVADYEDGHDRPDVDGTSKLSPFLRWGHLSAQQLFSALQPLLEDAGAHAGAAAMLRQLAWRDFCWHLLYHYPHLSTENFRREYDAMGWAWPNEQEQTVAEWRAWTRGETGYRLVDAGMQQLWQTGWMHNRVRMVVASFLVKNLQIHWRAGEEWFWDTLVDADPASNAVNWQWVAGSGTDASPFFRVFNPELQAKKFDPQGSYAAQFASLAHEPLVDLKETRARALQAYADMRQARE</sequence>
<feature type="binding site" evidence="4">
    <location>
        <begin position="253"/>
        <end position="257"/>
    </location>
    <ligand>
        <name>FAD</name>
        <dbReference type="ChEBI" id="CHEBI:57692"/>
    </ligand>
</feature>
<comment type="similarity">
    <text evidence="6">Belongs to the DNA photolyase family.</text>
</comment>
<evidence type="ECO:0000256" key="6">
    <source>
        <dbReference type="RuleBase" id="RU004182"/>
    </source>
</evidence>
<dbReference type="InterPro" id="IPR006050">
    <property type="entry name" value="DNA_photolyase_N"/>
</dbReference>
<dbReference type="PANTHER" id="PTHR11455:SF9">
    <property type="entry name" value="CRYPTOCHROME CIRCADIAN CLOCK 5 ISOFORM X1"/>
    <property type="match status" value="1"/>
</dbReference>
<evidence type="ECO:0000256" key="4">
    <source>
        <dbReference type="PIRSR" id="PIRSR602081-1"/>
    </source>
</evidence>
<comment type="cofactor">
    <cofactor evidence="4">
        <name>FAD</name>
        <dbReference type="ChEBI" id="CHEBI:57692"/>
    </cofactor>
    <text evidence="4">Binds 1 FAD per subunit.</text>
</comment>
<reference evidence="8 9" key="1">
    <citation type="submission" date="2018-12" db="EMBL/GenBank/DDBJ databases">
        <title>Complete Genome Sequence of Glutamicibacter creatinolyticus strain LGCM259,isolated from an abscess of a 12-year-old mare in Italy.</title>
        <authorList>
            <person name="Santos R.G."/>
            <person name="Silva A.L."/>
            <person name="Seyffert N."/>
            <person name="Castro T.L.P."/>
            <person name="Attili A.R."/>
            <person name="Rifici C."/>
            <person name="Mazzullo G."/>
            <person name="Brenig B."/>
            <person name="Venanzi F."/>
            <person name="Azevedo V."/>
        </authorList>
    </citation>
    <scope>NUCLEOTIDE SEQUENCE [LARGE SCALE GENOMIC DNA]</scope>
    <source>
        <strain evidence="8 9">LGCM 259</strain>
    </source>
</reference>
<evidence type="ECO:0000313" key="8">
    <source>
        <dbReference type="EMBL" id="QCY46880.1"/>
    </source>
</evidence>
<dbReference type="PANTHER" id="PTHR11455">
    <property type="entry name" value="CRYPTOCHROME"/>
    <property type="match status" value="1"/>
</dbReference>
<evidence type="ECO:0000256" key="1">
    <source>
        <dbReference type="ARBA" id="ARBA00022630"/>
    </source>
</evidence>
<dbReference type="GO" id="GO:0009416">
    <property type="term" value="P:response to light stimulus"/>
    <property type="evidence" value="ECO:0007669"/>
    <property type="project" value="TreeGrafter"/>
</dbReference>
<keyword evidence="1 4" id="KW-0285">Flavoprotein</keyword>
<feature type="site" description="Electron transfer via tryptophanyl radical" evidence="5">
    <location>
        <position position="324"/>
    </location>
</feature>
<dbReference type="EMBL" id="CP034412">
    <property type="protein sequence ID" value="QCY46880.1"/>
    <property type="molecule type" value="Genomic_DNA"/>
</dbReference>
<evidence type="ECO:0000313" key="9">
    <source>
        <dbReference type="Proteomes" id="UP000307000"/>
    </source>
</evidence>
<dbReference type="GO" id="GO:0006950">
    <property type="term" value="P:response to stress"/>
    <property type="evidence" value="ECO:0007669"/>
    <property type="project" value="UniProtKB-ARBA"/>
</dbReference>
<proteinExistence type="inferred from homology"/>
<evidence type="ECO:0000256" key="5">
    <source>
        <dbReference type="PIRSR" id="PIRSR602081-2"/>
    </source>
</evidence>
<protein>
    <submittedName>
        <fullName evidence="8">DUF2867 domain-containing protein</fullName>
    </submittedName>
</protein>
<dbReference type="GO" id="GO:0003677">
    <property type="term" value="F:DNA binding"/>
    <property type="evidence" value="ECO:0007669"/>
    <property type="project" value="TreeGrafter"/>
</dbReference>
<dbReference type="Pfam" id="PF00875">
    <property type="entry name" value="DNA_photolyase"/>
    <property type="match status" value="1"/>
</dbReference>
<dbReference type="InterPro" id="IPR036155">
    <property type="entry name" value="Crypto/Photolyase_N_sf"/>
</dbReference>
<dbReference type="GO" id="GO:0003904">
    <property type="term" value="F:deoxyribodipyrimidine photo-lyase activity"/>
    <property type="evidence" value="ECO:0007669"/>
    <property type="project" value="TreeGrafter"/>
</dbReference>
<accession>A0A5B7WUG0</accession>
<keyword evidence="3 6" id="KW-0157">Chromophore</keyword>
<dbReference type="GO" id="GO:0006139">
    <property type="term" value="P:nucleobase-containing compound metabolic process"/>
    <property type="evidence" value="ECO:0007669"/>
    <property type="project" value="UniProtKB-ARBA"/>
</dbReference>
<dbReference type="KEGG" id="gcr:GcLGCM259_1139"/>